<protein>
    <recommendedName>
        <fullName evidence="1">RNA-dependent RNA polymerase</fullName>
        <ecNumber evidence="1">2.7.7.48</ecNumber>
    </recommendedName>
</protein>
<dbReference type="GO" id="GO:0031380">
    <property type="term" value="C:nuclear RNA-directed RNA polymerase complex"/>
    <property type="evidence" value="ECO:0007669"/>
    <property type="project" value="TreeGrafter"/>
</dbReference>
<dbReference type="InterPro" id="IPR007855">
    <property type="entry name" value="RDRP"/>
</dbReference>
<proteinExistence type="inferred from homology"/>
<comment type="caution">
    <text evidence="4">The sequence shown here is derived from an EMBL/GenBank/DDBJ whole genome shotgun (WGS) entry which is preliminary data.</text>
</comment>
<dbReference type="GO" id="GO:0003968">
    <property type="term" value="F:RNA-directed RNA polymerase activity"/>
    <property type="evidence" value="ECO:0007669"/>
    <property type="project" value="UniProtKB-KW"/>
</dbReference>
<keyword evidence="1" id="KW-0548">Nucleotidyltransferase</keyword>
<gene>
    <name evidence="4" type="ORF">WHR41_08987</name>
</gene>
<keyword evidence="1" id="KW-0696">RNA-directed RNA polymerase</keyword>
<name>A0AB34KEU1_9PEZI</name>
<dbReference type="EMBL" id="JAAQHG020000054">
    <property type="protein sequence ID" value="KAL1582292.1"/>
    <property type="molecule type" value="Genomic_DNA"/>
</dbReference>
<evidence type="ECO:0000259" key="2">
    <source>
        <dbReference type="Pfam" id="PF05183"/>
    </source>
</evidence>
<feature type="domain" description="RDRP core" evidence="2">
    <location>
        <begin position="424"/>
        <end position="1034"/>
    </location>
</feature>
<dbReference type="Pfam" id="PF05183">
    <property type="entry name" value="RdRP"/>
    <property type="match status" value="1"/>
</dbReference>
<dbReference type="InterPro" id="IPR057596">
    <property type="entry name" value="RDRP_core"/>
</dbReference>
<dbReference type="AlphaFoldDB" id="A0AB34KEU1"/>
<evidence type="ECO:0000259" key="3">
    <source>
        <dbReference type="Pfam" id="PF25358"/>
    </source>
</evidence>
<keyword evidence="1" id="KW-0694">RNA-binding</keyword>
<dbReference type="GO" id="GO:0030422">
    <property type="term" value="P:siRNA processing"/>
    <property type="evidence" value="ECO:0007669"/>
    <property type="project" value="TreeGrafter"/>
</dbReference>
<dbReference type="PANTHER" id="PTHR23079:SF17">
    <property type="entry name" value="RNA-DEPENDENT RNA POLYMERASE"/>
    <property type="match status" value="1"/>
</dbReference>
<dbReference type="RefSeq" id="XP_069225399.1">
    <property type="nucleotide sequence ID" value="XM_069377591.1"/>
</dbReference>
<evidence type="ECO:0000313" key="4">
    <source>
        <dbReference type="EMBL" id="KAL1582292.1"/>
    </source>
</evidence>
<dbReference type="Pfam" id="PF25358">
    <property type="entry name" value="PH_fung_RdRP"/>
    <property type="match status" value="1"/>
</dbReference>
<accession>A0AB34KEU1</accession>
<dbReference type="EC" id="2.7.7.48" evidence="1"/>
<keyword evidence="5" id="KW-1185">Reference proteome</keyword>
<feature type="domain" description="RdRP-like PH" evidence="3">
    <location>
        <begin position="125"/>
        <end position="292"/>
    </location>
</feature>
<dbReference type="PANTHER" id="PTHR23079">
    <property type="entry name" value="RNA-DEPENDENT RNA POLYMERASE"/>
    <property type="match status" value="1"/>
</dbReference>
<evidence type="ECO:0000313" key="5">
    <source>
        <dbReference type="Proteomes" id="UP000803884"/>
    </source>
</evidence>
<comment type="similarity">
    <text evidence="1">Belongs to the RdRP family.</text>
</comment>
<dbReference type="GeneID" id="96010429"/>
<evidence type="ECO:0000256" key="1">
    <source>
        <dbReference type="RuleBase" id="RU363098"/>
    </source>
</evidence>
<reference evidence="4 5" key="1">
    <citation type="journal article" date="2020" name="Microbiol. Resour. Announc.">
        <title>Draft Genome Sequence of a Cladosporium Species Isolated from the Mesophotic Ascidian Didemnum maculosum.</title>
        <authorList>
            <person name="Gioti A."/>
            <person name="Siaperas R."/>
            <person name="Nikolaivits E."/>
            <person name="Le Goff G."/>
            <person name="Ouazzani J."/>
            <person name="Kotoulas G."/>
            <person name="Topakas E."/>
        </authorList>
    </citation>
    <scope>NUCLEOTIDE SEQUENCE [LARGE SCALE GENOMIC DNA]</scope>
    <source>
        <strain evidence="4 5">TM138-S3</strain>
    </source>
</reference>
<organism evidence="4 5">
    <name type="scientific">Cladosporium halotolerans</name>
    <dbReference type="NCBI Taxonomy" id="1052096"/>
    <lineage>
        <taxon>Eukaryota</taxon>
        <taxon>Fungi</taxon>
        <taxon>Dikarya</taxon>
        <taxon>Ascomycota</taxon>
        <taxon>Pezizomycotina</taxon>
        <taxon>Dothideomycetes</taxon>
        <taxon>Dothideomycetidae</taxon>
        <taxon>Cladosporiales</taxon>
        <taxon>Cladosporiaceae</taxon>
        <taxon>Cladosporium</taxon>
    </lineage>
</organism>
<sequence>MDIFVHNVPRHVTQRQLRACFEEPLKECGILDFHCQLPRGQAFAFLTILDPSAGQRFLSFYGASKSAPRPQKPTKIITCAGNQLRCEPSRKKPSEYDLKVLEHEASQRMAAKVVTVPQEKWRTTRFQLSRIHCGVWDYDEDSQLTYHSHFTLEKPGTITFGRQQAIVLLGPVGTDQNRMDIDYYGCKYIVLGDHRDATVTFTLSHSPKFYIFSGEDVLKAGLRALTLGSKAGRHGSIFKSRVLGLNDDHQKIAGTCRVYQFRLTDEDMLPKIRSLLNGDARMPASFSLATTLHYPLVTLETAFFRLDNELTDTARYGNMPFHIRFQLERVARNGYLSPLKVIELLPTVEEIWKTIGEEQASYALRKLVKHLPTPGPDTHGDFAVTSLKDCIRDHAGSYDSSAPDNAYELVKKHQHINLVHRVLVTPTGIYLEGPDAEPTNRVLRRYADHTDHFVRVILMDEDGGWVHYDSRASQNIVYDERFRKLLTKSISIAGRGFHFFGFSNSGLRAHSCWFMAPLIINGDLSFASNILRELGDFEMIRTPAKCAARIGQNFTDTNDTVDLDPSTVGMLPLVTRNGYDFGDGVGTISQDLLTKIWKVYGTKRLLNPTVLQIRFQGTKGMVALDSRLWGEKLLLRTNMTKYQTTSSWKLEICGAAFKPLPMFLNRQLIKILEDLKIPAEVFYDLQDAAMGRLRFMTESSINTSLFLRHSVSRATDVHSLIRYLGEIGLDYHHDPFLYSVVEMAVVNELRGLKYRGRLPVKDGMTLYGIMDETGYLREGEIFVITEQQAVPAATSELNGTELALGGKQVLVQNNVVITRSPAMHPGDVQLVHAVDVPEDSPLQRLRNVIVFSQHGDRDLPSQLSGGDLDGDLYNVVYDRRLCPDNTYIAAEYPRLKPVELDRPVTAKDMSDFFVTFMETDQLGVLCNIHLQLADQRPLGTLDKDCVKIARMASTAVDFSKTGIAADMKEVPRFNRFRPDFMAPSPRVMVSEKGELRFEDLYADEDYFFEAIDEEKKQMRYYKSEKVLGHLYRKIDEKQFLADMQEHHHATLRKKAITQGLIFKLCDYVLDQAKMCGVLYENYLDLARIIRAGYEDSLIDILYAHSPTVYSPLSEAEAFAGTVLGKQGGAQGKPLRELSKSMRERFDAVAEHTIMRIVNGDEAMHRVEYLDSLYDVPERVIEAWPRAIACLVVACNEKGAEDFRIGEIKSFKYIAAAVCLKEFDRTRNGLGTYGSLPRCE</sequence>
<comment type="catalytic activity">
    <reaction evidence="1">
        <text>RNA(n) + a ribonucleoside 5'-triphosphate = RNA(n+1) + diphosphate</text>
        <dbReference type="Rhea" id="RHEA:21248"/>
        <dbReference type="Rhea" id="RHEA-COMP:14527"/>
        <dbReference type="Rhea" id="RHEA-COMP:17342"/>
        <dbReference type="ChEBI" id="CHEBI:33019"/>
        <dbReference type="ChEBI" id="CHEBI:61557"/>
        <dbReference type="ChEBI" id="CHEBI:140395"/>
        <dbReference type="EC" id="2.7.7.48"/>
    </reaction>
</comment>
<dbReference type="Proteomes" id="UP000803884">
    <property type="component" value="Unassembled WGS sequence"/>
</dbReference>
<dbReference type="GO" id="GO:0003723">
    <property type="term" value="F:RNA binding"/>
    <property type="evidence" value="ECO:0007669"/>
    <property type="project" value="UniProtKB-KW"/>
</dbReference>
<dbReference type="InterPro" id="IPR057503">
    <property type="entry name" value="PH_RdRP"/>
</dbReference>
<keyword evidence="1" id="KW-0808">Transferase</keyword>